<dbReference type="Pfam" id="PF01695">
    <property type="entry name" value="IstB_IS21"/>
    <property type="match status" value="1"/>
</dbReference>
<evidence type="ECO:0000259" key="1">
    <source>
        <dbReference type="SMART" id="SM00382"/>
    </source>
</evidence>
<dbReference type="GO" id="GO:0005524">
    <property type="term" value="F:ATP binding"/>
    <property type="evidence" value="ECO:0007669"/>
    <property type="project" value="InterPro"/>
</dbReference>
<dbReference type="Proteomes" id="UP000234335">
    <property type="component" value="Unassembled WGS sequence"/>
</dbReference>
<dbReference type="InterPro" id="IPR027417">
    <property type="entry name" value="P-loop_NTPase"/>
</dbReference>
<dbReference type="Gene3D" id="3.40.50.300">
    <property type="entry name" value="P-loop containing nucleotide triphosphate hydrolases"/>
    <property type="match status" value="1"/>
</dbReference>
<reference evidence="2 3" key="1">
    <citation type="submission" date="2017-12" db="EMBL/GenBank/DDBJ databases">
        <title>Phylogenetic diversity of female urinary microbiome.</title>
        <authorList>
            <person name="Thomas-White K."/>
            <person name="Wolfe A.J."/>
        </authorList>
    </citation>
    <scope>NUCLEOTIDE SEQUENCE [LARGE SCALE GENOMIC DNA]</scope>
    <source>
        <strain evidence="2 3">UMB0119</strain>
    </source>
</reference>
<name>A0A2I1M3N6_9FIRM</name>
<keyword evidence="3" id="KW-1185">Reference proteome</keyword>
<organism evidence="2 3">
    <name type="scientific">Anaerococcus octavius</name>
    <dbReference type="NCBI Taxonomy" id="54007"/>
    <lineage>
        <taxon>Bacteria</taxon>
        <taxon>Bacillati</taxon>
        <taxon>Bacillota</taxon>
        <taxon>Tissierellia</taxon>
        <taxon>Tissierellales</taxon>
        <taxon>Peptoniphilaceae</taxon>
        <taxon>Anaerococcus</taxon>
    </lineage>
</organism>
<dbReference type="PANTHER" id="PTHR30050:SF4">
    <property type="entry name" value="ATP-BINDING PROTEIN RV3427C IN INSERTION SEQUENCE-RELATED"/>
    <property type="match status" value="1"/>
</dbReference>
<dbReference type="InterPro" id="IPR003593">
    <property type="entry name" value="AAA+_ATPase"/>
</dbReference>
<sequence length="295" mass="34329">MENISALLGEVITKRGKDNISKEKDMEESLDYVDEKTNLLTCGHCHTAKEKLIDFMGDKKKVHISCKCMQEKEREEKEARRKYQQMLRINELRRSCFEDSIFLKARFENMDRDSEHRDIAENYVDKFEEVYKNNLGLILTGDVGCGKTHLAATIANGLIDQCISVKMTNFTSILNDMTNFDINKGKYINSLNEKKLLIIDDFGMERTIDFAYEHIFNIIDARYRVGKPLIITTNLNISQLTNPIGVREKRIYSRILEMASPIIFTGKNRRIKKMKDKSNLIYELLKEGEICKMKK</sequence>
<dbReference type="SUPFAM" id="SSF52540">
    <property type="entry name" value="P-loop containing nucleoside triphosphate hydrolases"/>
    <property type="match status" value="1"/>
</dbReference>
<feature type="domain" description="AAA+ ATPase" evidence="1">
    <location>
        <begin position="133"/>
        <end position="256"/>
    </location>
</feature>
<dbReference type="PANTHER" id="PTHR30050">
    <property type="entry name" value="CHROMOSOMAL REPLICATION INITIATOR PROTEIN DNAA"/>
    <property type="match status" value="1"/>
</dbReference>
<evidence type="ECO:0000313" key="3">
    <source>
        <dbReference type="Proteomes" id="UP000234335"/>
    </source>
</evidence>
<accession>A0A2I1M3N6</accession>
<dbReference type="AlphaFoldDB" id="A0A2I1M3N6"/>
<gene>
    <name evidence="2" type="ORF">CYJ34_09180</name>
</gene>
<dbReference type="CDD" id="cd00009">
    <property type="entry name" value="AAA"/>
    <property type="match status" value="1"/>
</dbReference>
<comment type="caution">
    <text evidence="2">The sequence shown here is derived from an EMBL/GenBank/DDBJ whole genome shotgun (WGS) entry which is preliminary data.</text>
</comment>
<dbReference type="EMBL" id="PKGS01000011">
    <property type="protein sequence ID" value="PKZ14745.1"/>
    <property type="molecule type" value="Genomic_DNA"/>
</dbReference>
<protein>
    <submittedName>
        <fullName evidence="2">DNA replication protein</fullName>
    </submittedName>
</protein>
<evidence type="ECO:0000313" key="2">
    <source>
        <dbReference type="EMBL" id="PKZ14745.1"/>
    </source>
</evidence>
<dbReference type="GO" id="GO:0006260">
    <property type="term" value="P:DNA replication"/>
    <property type="evidence" value="ECO:0007669"/>
    <property type="project" value="TreeGrafter"/>
</dbReference>
<proteinExistence type="predicted"/>
<dbReference type="NCBIfam" id="NF005992">
    <property type="entry name" value="PRK08116.1"/>
    <property type="match status" value="1"/>
</dbReference>
<dbReference type="SMART" id="SM00382">
    <property type="entry name" value="AAA"/>
    <property type="match status" value="1"/>
</dbReference>
<dbReference type="InterPro" id="IPR002611">
    <property type="entry name" value="IstB_ATP-bd"/>
</dbReference>
<dbReference type="RefSeq" id="WP_101540988.1">
    <property type="nucleotide sequence ID" value="NZ_PKGS01000011.1"/>
</dbReference>